<keyword evidence="2" id="KW-1185">Reference proteome</keyword>
<accession>A0A5C6RSY0</accession>
<proteinExistence type="predicted"/>
<protein>
    <submittedName>
        <fullName evidence="1">Uncharacterized protein</fullName>
    </submittedName>
</protein>
<evidence type="ECO:0000313" key="1">
    <source>
        <dbReference type="EMBL" id="TXB65556.1"/>
    </source>
</evidence>
<gene>
    <name evidence="1" type="ORF">FRY97_06135</name>
</gene>
<name>A0A5C6RSY0_9BACT</name>
<organism evidence="1 2">
    <name type="scientific">Phaeodactylibacter luteus</name>
    <dbReference type="NCBI Taxonomy" id="1564516"/>
    <lineage>
        <taxon>Bacteria</taxon>
        <taxon>Pseudomonadati</taxon>
        <taxon>Bacteroidota</taxon>
        <taxon>Saprospiria</taxon>
        <taxon>Saprospirales</taxon>
        <taxon>Haliscomenobacteraceae</taxon>
        <taxon>Phaeodactylibacter</taxon>
    </lineage>
</organism>
<evidence type="ECO:0000313" key="2">
    <source>
        <dbReference type="Proteomes" id="UP000321580"/>
    </source>
</evidence>
<dbReference type="RefSeq" id="WP_147166565.1">
    <property type="nucleotide sequence ID" value="NZ_VOOR01000009.1"/>
</dbReference>
<comment type="caution">
    <text evidence="1">The sequence shown here is derived from an EMBL/GenBank/DDBJ whole genome shotgun (WGS) entry which is preliminary data.</text>
</comment>
<dbReference type="AlphaFoldDB" id="A0A5C6RSY0"/>
<reference evidence="1 2" key="1">
    <citation type="submission" date="2019-08" db="EMBL/GenBank/DDBJ databases">
        <title>Genome of Phaeodactylibacter luteus.</title>
        <authorList>
            <person name="Bowman J.P."/>
        </authorList>
    </citation>
    <scope>NUCLEOTIDE SEQUENCE [LARGE SCALE GENOMIC DNA]</scope>
    <source>
        <strain evidence="1 2">KCTC 42180</strain>
    </source>
</reference>
<sequence length="471" mass="56359">MTNSHLTLILRTLSKKEVRDLRKWLHSPAHNQREDVVELFEYLVKGQHLYEDKFLEKERVFSRIFKKERFDDAKLRQTMHFLLKTLEEFLIYQEQQSDEVRARMALASVFRKRKLDRAFQKAIRSVEGLQEQATYRNEQFLRNEYLLQLEKYSFYDGKKRTTEMNLQQVSNALDLTFIADKLRQACAMTTHQKVYKTEYKIHLLDEIISHVEAEGLLDYPAIAIYYYGFKAITSPPGIGEPYFLQLRNDIRKYKGLFPKHELRDIYLMSINYCVAQINRGQDTMRSELFDLYKNGIDSQILIENNTLSHFTFRNIVNLGTALRQFEWVEDFIEKNQRFLPLRYKETFVQYSKAKLHFTKREYNQAMQLLAQFDFDDILMNLYGKAMLIIMYYEQEETTALDSLLESMRTYIRRKDIIASYKALYSNLITYTRKLVRINPYDRAEIANLRKEITSANPLPEKDWFLEQLAKL</sequence>
<dbReference type="Proteomes" id="UP000321580">
    <property type="component" value="Unassembled WGS sequence"/>
</dbReference>
<dbReference type="OrthoDB" id="1490925at2"/>
<dbReference type="EMBL" id="VOOR01000009">
    <property type="protein sequence ID" value="TXB65556.1"/>
    <property type="molecule type" value="Genomic_DNA"/>
</dbReference>